<dbReference type="Pfam" id="PF00590">
    <property type="entry name" value="TP_methylase"/>
    <property type="match status" value="1"/>
</dbReference>
<evidence type="ECO:0000313" key="10">
    <source>
        <dbReference type="Proteomes" id="UP000679220"/>
    </source>
</evidence>
<keyword evidence="10" id="KW-1185">Reference proteome</keyword>
<dbReference type="Gene3D" id="3.40.1010.10">
    <property type="entry name" value="Cobalt-precorrin-4 Transmethylase, Domain 1"/>
    <property type="match status" value="1"/>
</dbReference>
<protein>
    <submittedName>
        <fullName evidence="9">Precorrin-2 C(20)-methyltransferase</fullName>
        <ecNumber evidence="9">2.1.1.130</ecNumber>
    </submittedName>
</protein>
<dbReference type="InterPro" id="IPR035996">
    <property type="entry name" value="4pyrrol_Methylase_sf"/>
</dbReference>
<dbReference type="EC" id="2.1.1.130" evidence="9"/>
<dbReference type="GO" id="GO:0030788">
    <property type="term" value="F:precorrin-2 C20-methyltransferase activity"/>
    <property type="evidence" value="ECO:0007669"/>
    <property type="project" value="UniProtKB-EC"/>
</dbReference>
<evidence type="ECO:0000256" key="6">
    <source>
        <dbReference type="ARBA" id="ARBA00022691"/>
    </source>
</evidence>
<keyword evidence="4 9" id="KW-0489">Methyltransferase</keyword>
<comment type="pathway">
    <text evidence="1">Cofactor biosynthesis; adenosylcobalamin biosynthesis.</text>
</comment>
<dbReference type="AlphaFoldDB" id="A0A941F2F3"/>
<dbReference type="InterPro" id="IPR006364">
    <property type="entry name" value="CobI/CbiL/CobIJ_dom"/>
</dbReference>
<dbReference type="RefSeq" id="WP_212189039.1">
    <property type="nucleotide sequence ID" value="NZ_JAGTAR010000007.1"/>
</dbReference>
<evidence type="ECO:0000313" key="9">
    <source>
        <dbReference type="EMBL" id="MBR8535132.1"/>
    </source>
</evidence>
<evidence type="ECO:0000256" key="2">
    <source>
        <dbReference type="ARBA" id="ARBA00005879"/>
    </source>
</evidence>
<gene>
    <name evidence="9" type="primary">cobI</name>
    <name evidence="9" type="ORF">KDU71_06150</name>
</gene>
<dbReference type="EMBL" id="JAGTAR010000007">
    <property type="protein sequence ID" value="MBR8535132.1"/>
    <property type="molecule type" value="Genomic_DNA"/>
</dbReference>
<keyword evidence="5 9" id="KW-0808">Transferase</keyword>
<sequence length="241" mass="26981">MKQTIYGVALGPGDPELITIKALKSLQQADVIYYPETTNEKGMKSSMAMRVLGSLEIDETKFRPVSVAMKYDRSEVNETYSQLAAKCIQHAEAGEMVAVVSEGDIAFYSTFAYLIDDFKKAGVNYEMIPGVPAFILGGSLGLEPICKQTDKVLVVPEVKSEIQLGEYVSANETVVIMKVSKLKDWIAGFLQKHQLDFFYGEYMGTDKQFTTRDVSVLTERRIPYFSIIIIRNEELIKLTNS</sequence>
<keyword evidence="3" id="KW-0169">Cobalamin biosynthesis</keyword>
<evidence type="ECO:0000259" key="8">
    <source>
        <dbReference type="Pfam" id="PF00590"/>
    </source>
</evidence>
<dbReference type="Proteomes" id="UP000679220">
    <property type="component" value="Unassembled WGS sequence"/>
</dbReference>
<dbReference type="InterPro" id="IPR000878">
    <property type="entry name" value="4pyrrol_Mease"/>
</dbReference>
<dbReference type="InterPro" id="IPR014777">
    <property type="entry name" value="4pyrrole_Mease_sub1"/>
</dbReference>
<dbReference type="PIRSF" id="PIRSF036427">
    <property type="entry name" value="Precrrn-2_mtase"/>
    <property type="match status" value="1"/>
</dbReference>
<evidence type="ECO:0000256" key="3">
    <source>
        <dbReference type="ARBA" id="ARBA00022573"/>
    </source>
</evidence>
<organism evidence="9 10">
    <name type="scientific">Carboxylicivirga sediminis</name>
    <dbReference type="NCBI Taxonomy" id="2006564"/>
    <lineage>
        <taxon>Bacteria</taxon>
        <taxon>Pseudomonadati</taxon>
        <taxon>Bacteroidota</taxon>
        <taxon>Bacteroidia</taxon>
        <taxon>Marinilabiliales</taxon>
        <taxon>Marinilabiliaceae</taxon>
        <taxon>Carboxylicivirga</taxon>
    </lineage>
</organism>
<evidence type="ECO:0000256" key="5">
    <source>
        <dbReference type="ARBA" id="ARBA00022679"/>
    </source>
</evidence>
<dbReference type="GO" id="GO:0032259">
    <property type="term" value="P:methylation"/>
    <property type="evidence" value="ECO:0007669"/>
    <property type="project" value="UniProtKB-KW"/>
</dbReference>
<dbReference type="GO" id="GO:0009236">
    <property type="term" value="P:cobalamin biosynthetic process"/>
    <property type="evidence" value="ECO:0007669"/>
    <property type="project" value="UniProtKB-UniRule"/>
</dbReference>
<keyword evidence="6" id="KW-0949">S-adenosyl-L-methionine</keyword>
<reference evidence="9" key="1">
    <citation type="journal article" date="2018" name="Int. J. Syst. Evol. Microbiol.">
        <title>Carboxylicivirga sediminis sp. nov., isolated from coastal sediment.</title>
        <authorList>
            <person name="Wang F.Q."/>
            <person name="Ren L.H."/>
            <person name="Zou R.J."/>
            <person name="Sun Y.Z."/>
            <person name="Liu X.J."/>
            <person name="Jiang F."/>
            <person name="Liu L.J."/>
        </authorList>
    </citation>
    <scope>NUCLEOTIDE SEQUENCE</scope>
    <source>
        <strain evidence="9">JR1</strain>
    </source>
</reference>
<proteinExistence type="inferred from homology"/>
<reference evidence="9" key="2">
    <citation type="submission" date="2021-04" db="EMBL/GenBank/DDBJ databases">
        <authorList>
            <person name="Zhang T."/>
            <person name="Zhang Y."/>
            <person name="Lu D."/>
            <person name="Zuo D."/>
            <person name="Du Z."/>
        </authorList>
    </citation>
    <scope>NUCLEOTIDE SEQUENCE</scope>
    <source>
        <strain evidence="9">JR1</strain>
    </source>
</reference>
<dbReference type="PANTHER" id="PTHR43467">
    <property type="entry name" value="COBALT-PRECORRIN-2 C(20)-METHYLTRANSFERASE"/>
    <property type="match status" value="1"/>
</dbReference>
<evidence type="ECO:0000256" key="7">
    <source>
        <dbReference type="PIRNR" id="PIRNR036427"/>
    </source>
</evidence>
<name>A0A941F2F3_9BACT</name>
<evidence type="ECO:0000256" key="1">
    <source>
        <dbReference type="ARBA" id="ARBA00004953"/>
    </source>
</evidence>
<dbReference type="InterPro" id="IPR014776">
    <property type="entry name" value="4pyrrole_Mease_sub2"/>
</dbReference>
<evidence type="ECO:0000256" key="4">
    <source>
        <dbReference type="ARBA" id="ARBA00022603"/>
    </source>
</evidence>
<dbReference type="InterPro" id="IPR012382">
    <property type="entry name" value="CobI/CbiL"/>
</dbReference>
<dbReference type="CDD" id="cd11645">
    <property type="entry name" value="Precorrin_2_C20_MT"/>
    <property type="match status" value="1"/>
</dbReference>
<feature type="domain" description="Tetrapyrrole methylase" evidence="8">
    <location>
        <begin position="4"/>
        <end position="212"/>
    </location>
</feature>
<dbReference type="PANTHER" id="PTHR43467:SF2">
    <property type="entry name" value="COBALT-PRECORRIN-2 C(20)-METHYLTRANSFERASE"/>
    <property type="match status" value="1"/>
</dbReference>
<dbReference type="NCBIfam" id="TIGR01467">
    <property type="entry name" value="cobI_cbiL"/>
    <property type="match status" value="1"/>
</dbReference>
<comment type="similarity">
    <text evidence="2 7">Belongs to the precorrin methyltransferase family.</text>
</comment>
<dbReference type="Gene3D" id="3.30.950.10">
    <property type="entry name" value="Methyltransferase, Cobalt-precorrin-4 Transmethylase, Domain 2"/>
    <property type="match status" value="1"/>
</dbReference>
<accession>A0A941F2F3</accession>
<dbReference type="SUPFAM" id="SSF53790">
    <property type="entry name" value="Tetrapyrrole methylase"/>
    <property type="match status" value="1"/>
</dbReference>
<comment type="caution">
    <text evidence="9">The sequence shown here is derived from an EMBL/GenBank/DDBJ whole genome shotgun (WGS) entry which is preliminary data.</text>
</comment>